<dbReference type="Proteomes" id="UP000325315">
    <property type="component" value="Unassembled WGS sequence"/>
</dbReference>
<proteinExistence type="predicted"/>
<gene>
    <name evidence="3" type="ORF">EPI10_022929</name>
</gene>
<feature type="domain" description="Disease resistance protein winged helix" evidence="2">
    <location>
        <begin position="47"/>
        <end position="113"/>
    </location>
</feature>
<evidence type="ECO:0000313" key="4">
    <source>
        <dbReference type="Proteomes" id="UP000325315"/>
    </source>
</evidence>
<evidence type="ECO:0000256" key="1">
    <source>
        <dbReference type="ARBA" id="ARBA00022737"/>
    </source>
</evidence>
<organism evidence="3 4">
    <name type="scientific">Gossypium australe</name>
    <dbReference type="NCBI Taxonomy" id="47621"/>
    <lineage>
        <taxon>Eukaryota</taxon>
        <taxon>Viridiplantae</taxon>
        <taxon>Streptophyta</taxon>
        <taxon>Embryophyta</taxon>
        <taxon>Tracheophyta</taxon>
        <taxon>Spermatophyta</taxon>
        <taxon>Magnoliopsida</taxon>
        <taxon>eudicotyledons</taxon>
        <taxon>Gunneridae</taxon>
        <taxon>Pentapetalae</taxon>
        <taxon>rosids</taxon>
        <taxon>malvids</taxon>
        <taxon>Malvales</taxon>
        <taxon>Malvaceae</taxon>
        <taxon>Malvoideae</taxon>
        <taxon>Gossypium</taxon>
    </lineage>
</organism>
<evidence type="ECO:0000313" key="3">
    <source>
        <dbReference type="EMBL" id="KAA3472449.1"/>
    </source>
</evidence>
<dbReference type="EMBL" id="SMMG02000005">
    <property type="protein sequence ID" value="KAA3472449.1"/>
    <property type="molecule type" value="Genomic_DNA"/>
</dbReference>
<protein>
    <submittedName>
        <fullName evidence="3">Disease resistance protein</fullName>
    </submittedName>
</protein>
<comment type="caution">
    <text evidence="3">The sequence shown here is derived from an EMBL/GenBank/DDBJ whole genome shotgun (WGS) entry which is preliminary data.</text>
</comment>
<evidence type="ECO:0000259" key="2">
    <source>
        <dbReference type="Pfam" id="PF23559"/>
    </source>
</evidence>
<dbReference type="Pfam" id="PF23559">
    <property type="entry name" value="WHD_DRP"/>
    <property type="match status" value="1"/>
</dbReference>
<keyword evidence="4" id="KW-1185">Reference proteome</keyword>
<name>A0A5B6VSP5_9ROSI</name>
<keyword evidence="1" id="KW-0677">Repeat</keyword>
<accession>A0A5B6VSP5</accession>
<dbReference type="InterPro" id="IPR058922">
    <property type="entry name" value="WHD_DRP"/>
</dbReference>
<sequence>MEECALRIEQNISSIINVKDKVYQQLRFNYDRLKDGGIQNYFLIYALYREDLRILKEQMIRNWVRKGLIKEIGNLEANMENRQSYTKNTSRELLVRKYRNERVKMHDLVIDMAKLITQELYES</sequence>
<reference evidence="4" key="1">
    <citation type="journal article" date="2019" name="Plant Biotechnol. J.">
        <title>Genome sequencing of the Australian wild diploid species Gossypium australe highlights disease resistance and delayed gland morphogenesis.</title>
        <authorList>
            <person name="Cai Y."/>
            <person name="Cai X."/>
            <person name="Wang Q."/>
            <person name="Wang P."/>
            <person name="Zhang Y."/>
            <person name="Cai C."/>
            <person name="Xu Y."/>
            <person name="Wang K."/>
            <person name="Zhou Z."/>
            <person name="Wang C."/>
            <person name="Geng S."/>
            <person name="Li B."/>
            <person name="Dong Q."/>
            <person name="Hou Y."/>
            <person name="Wang H."/>
            <person name="Ai P."/>
            <person name="Liu Z."/>
            <person name="Yi F."/>
            <person name="Sun M."/>
            <person name="An G."/>
            <person name="Cheng J."/>
            <person name="Zhang Y."/>
            <person name="Shi Q."/>
            <person name="Xie Y."/>
            <person name="Shi X."/>
            <person name="Chang Y."/>
            <person name="Huang F."/>
            <person name="Chen Y."/>
            <person name="Hong S."/>
            <person name="Mi L."/>
            <person name="Sun Q."/>
            <person name="Zhang L."/>
            <person name="Zhou B."/>
            <person name="Peng R."/>
            <person name="Zhang X."/>
            <person name="Liu F."/>
        </authorList>
    </citation>
    <scope>NUCLEOTIDE SEQUENCE [LARGE SCALE GENOMIC DNA]</scope>
    <source>
        <strain evidence="4">cv. PA1801</strain>
    </source>
</reference>
<dbReference type="OrthoDB" id="3794806at2759"/>
<dbReference type="AlphaFoldDB" id="A0A5B6VSP5"/>